<evidence type="ECO:0000313" key="2">
    <source>
        <dbReference type="Proteomes" id="UP000276133"/>
    </source>
</evidence>
<dbReference type="EMBL" id="REGN01000760">
    <property type="protein sequence ID" value="RNA39328.1"/>
    <property type="molecule type" value="Genomic_DNA"/>
</dbReference>
<keyword evidence="2" id="KW-1185">Reference proteome</keyword>
<name>A0A3M7SUR8_BRAPC</name>
<dbReference type="AlphaFoldDB" id="A0A3M7SUR8"/>
<organism evidence="1 2">
    <name type="scientific">Brachionus plicatilis</name>
    <name type="common">Marine rotifer</name>
    <name type="synonym">Brachionus muelleri</name>
    <dbReference type="NCBI Taxonomy" id="10195"/>
    <lineage>
        <taxon>Eukaryota</taxon>
        <taxon>Metazoa</taxon>
        <taxon>Spiralia</taxon>
        <taxon>Gnathifera</taxon>
        <taxon>Rotifera</taxon>
        <taxon>Eurotatoria</taxon>
        <taxon>Monogononta</taxon>
        <taxon>Pseudotrocha</taxon>
        <taxon>Ploima</taxon>
        <taxon>Brachionidae</taxon>
        <taxon>Brachionus</taxon>
    </lineage>
</organism>
<protein>
    <submittedName>
        <fullName evidence="1">Uncharacterized protein</fullName>
    </submittedName>
</protein>
<reference evidence="1 2" key="1">
    <citation type="journal article" date="2018" name="Sci. Rep.">
        <title>Genomic signatures of local adaptation to the degree of environmental predictability in rotifers.</title>
        <authorList>
            <person name="Franch-Gras L."/>
            <person name="Hahn C."/>
            <person name="Garcia-Roger E.M."/>
            <person name="Carmona M.J."/>
            <person name="Serra M."/>
            <person name="Gomez A."/>
        </authorList>
    </citation>
    <scope>NUCLEOTIDE SEQUENCE [LARGE SCALE GENOMIC DNA]</scope>
    <source>
        <strain evidence="1">HYR1</strain>
    </source>
</reference>
<dbReference type="Proteomes" id="UP000276133">
    <property type="component" value="Unassembled WGS sequence"/>
</dbReference>
<comment type="caution">
    <text evidence="1">The sequence shown here is derived from an EMBL/GenBank/DDBJ whole genome shotgun (WGS) entry which is preliminary data.</text>
</comment>
<sequence length="60" mass="7447">MKKTFNTIRFLLGTKNLEVRKPFFRIFCSTSFRRDIFSFEVSYRKLGFLYCRRKKNLLHF</sequence>
<accession>A0A3M7SUR8</accession>
<gene>
    <name evidence="1" type="ORF">BpHYR1_031894</name>
</gene>
<proteinExistence type="predicted"/>
<evidence type="ECO:0000313" key="1">
    <source>
        <dbReference type="EMBL" id="RNA39328.1"/>
    </source>
</evidence>